<name>A0NZC0_ROSAI</name>
<accession>A0NZC0</accession>
<dbReference type="InterPro" id="IPR051822">
    <property type="entry name" value="Glycosyl_Hydrolase_84"/>
</dbReference>
<evidence type="ECO:0000313" key="2">
    <source>
        <dbReference type="EMBL" id="EAV41799.1"/>
    </source>
</evidence>
<dbReference type="GeneID" id="68848646"/>
<dbReference type="Gene3D" id="3.40.630.30">
    <property type="match status" value="1"/>
</dbReference>
<feature type="domain" description="N-acetyltransferase" evidence="1">
    <location>
        <begin position="8"/>
        <end position="203"/>
    </location>
</feature>
<evidence type="ECO:0000313" key="3">
    <source>
        <dbReference type="Proteomes" id="UP000004848"/>
    </source>
</evidence>
<dbReference type="InterPro" id="IPR000182">
    <property type="entry name" value="GNAT_dom"/>
</dbReference>
<organism evidence="2 3">
    <name type="scientific">Roseibium aggregatum (strain ATCC 25650 / DSM 13394 / JCM 20685 / NBRC 16684 / NCIMB 2208 / IAM 12614 / B1)</name>
    <name type="common">Stappia aggregata</name>
    <dbReference type="NCBI Taxonomy" id="384765"/>
    <lineage>
        <taxon>Bacteria</taxon>
        <taxon>Pseudomonadati</taxon>
        <taxon>Pseudomonadota</taxon>
        <taxon>Alphaproteobacteria</taxon>
        <taxon>Hyphomicrobiales</taxon>
        <taxon>Stappiaceae</taxon>
        <taxon>Roseibium</taxon>
    </lineage>
</organism>
<dbReference type="InterPro" id="IPR016181">
    <property type="entry name" value="Acyl_CoA_acyltransferase"/>
</dbReference>
<sequence>MNATADNRLIRPATEGDLDALFDICLKTADGGTDGSAFFSDKRLPGYVWSVPYFKFEPECAFVLVENGRTIGYVLGAPDTARFEETLEQHWWPDIRRMIADMTPKLRDDAKAFHRINHPERTPQWLLADYPAHLHINILPGAQSSGWGRRMIDTVLDALAKAGAPGVHLGLHPQNERAKGFYSHLGFEDISRDGHVLFARRLDR</sequence>
<gene>
    <name evidence="2" type="ORF">SIAM614_31041</name>
</gene>
<dbReference type="OrthoDB" id="8593648at2"/>
<dbReference type="Proteomes" id="UP000004848">
    <property type="component" value="Unassembled WGS sequence"/>
</dbReference>
<dbReference type="PANTHER" id="PTHR13170">
    <property type="entry name" value="O-GLCNACASE"/>
    <property type="match status" value="1"/>
</dbReference>
<dbReference type="SUPFAM" id="SSF55729">
    <property type="entry name" value="Acyl-CoA N-acyltransferases (Nat)"/>
    <property type="match status" value="1"/>
</dbReference>
<dbReference type="Pfam" id="PF00583">
    <property type="entry name" value="Acetyltransf_1"/>
    <property type="match status" value="1"/>
</dbReference>
<dbReference type="PANTHER" id="PTHR13170:SF16">
    <property type="entry name" value="PROTEIN O-GLCNACASE"/>
    <property type="match status" value="1"/>
</dbReference>
<dbReference type="AlphaFoldDB" id="A0NZC0"/>
<dbReference type="eggNOG" id="COG0456">
    <property type="taxonomic scope" value="Bacteria"/>
</dbReference>
<dbReference type="GO" id="GO:0016747">
    <property type="term" value="F:acyltransferase activity, transferring groups other than amino-acyl groups"/>
    <property type="evidence" value="ECO:0007669"/>
    <property type="project" value="InterPro"/>
</dbReference>
<proteinExistence type="predicted"/>
<dbReference type="EMBL" id="AAUW01000018">
    <property type="protein sequence ID" value="EAV41799.1"/>
    <property type="molecule type" value="Genomic_DNA"/>
</dbReference>
<dbReference type="RefSeq" id="WP_006938023.1">
    <property type="nucleotide sequence ID" value="NZ_AAUW01000018.1"/>
</dbReference>
<reference evidence="2 3" key="1">
    <citation type="submission" date="2006-05" db="EMBL/GenBank/DDBJ databases">
        <authorList>
            <person name="King G."/>
            <person name="Ferriera S."/>
            <person name="Johnson J."/>
            <person name="Kravitz S."/>
            <person name="Beeson K."/>
            <person name="Sutton G."/>
            <person name="Rogers Y.-H."/>
            <person name="Friedman R."/>
            <person name="Frazier M."/>
            <person name="Venter J.C."/>
        </authorList>
    </citation>
    <scope>NUCLEOTIDE SEQUENCE [LARGE SCALE GENOMIC DNA]</scope>
    <source>
        <strain evidence="3">ATCC 25650 / DSM 13394 / JCM 20685 / NBRC 16684 / NCIMB 2208 / IAM 12614 / B1</strain>
    </source>
</reference>
<comment type="caution">
    <text evidence="2">The sequence shown here is derived from an EMBL/GenBank/DDBJ whole genome shotgun (WGS) entry which is preliminary data.</text>
</comment>
<evidence type="ECO:0000259" key="1">
    <source>
        <dbReference type="PROSITE" id="PS51186"/>
    </source>
</evidence>
<dbReference type="PROSITE" id="PS51186">
    <property type="entry name" value="GNAT"/>
    <property type="match status" value="1"/>
</dbReference>
<protein>
    <submittedName>
        <fullName evidence="2">Probable acetyltransferase protein</fullName>
    </submittedName>
</protein>
<keyword evidence="2" id="KW-0808">Transferase</keyword>